<dbReference type="Proteomes" id="UP001303046">
    <property type="component" value="Unassembled WGS sequence"/>
</dbReference>
<dbReference type="InterPro" id="IPR000215">
    <property type="entry name" value="Serpin_fam"/>
</dbReference>
<protein>
    <recommendedName>
        <fullName evidence="3">Serpin domain-containing protein</fullName>
    </recommendedName>
</protein>
<dbReference type="SUPFAM" id="SSF56574">
    <property type="entry name" value="Serpins"/>
    <property type="match status" value="2"/>
</dbReference>
<organism evidence="4 5">
    <name type="scientific">Necator americanus</name>
    <name type="common">Human hookworm</name>
    <dbReference type="NCBI Taxonomy" id="51031"/>
    <lineage>
        <taxon>Eukaryota</taxon>
        <taxon>Metazoa</taxon>
        <taxon>Ecdysozoa</taxon>
        <taxon>Nematoda</taxon>
        <taxon>Chromadorea</taxon>
        <taxon>Rhabditida</taxon>
        <taxon>Rhabditina</taxon>
        <taxon>Rhabditomorpha</taxon>
        <taxon>Strongyloidea</taxon>
        <taxon>Ancylostomatidae</taxon>
        <taxon>Bunostominae</taxon>
        <taxon>Necator</taxon>
    </lineage>
</organism>
<dbReference type="SMART" id="SM00093">
    <property type="entry name" value="SERPIN"/>
    <property type="match status" value="1"/>
</dbReference>
<comment type="caution">
    <text evidence="4">The sequence shown here is derived from an EMBL/GenBank/DDBJ whole genome shotgun (WGS) entry which is preliminary data.</text>
</comment>
<dbReference type="InterPro" id="IPR023796">
    <property type="entry name" value="Serpin_dom"/>
</dbReference>
<name>A0ABR1E607_NECAM</name>
<keyword evidence="5" id="KW-1185">Reference proteome</keyword>
<accession>A0ABR1E607</accession>
<sequence length="467" mass="52054">MTSLQYSKNQSSMFLRAETDFGLTMLRQSSISESVVISPVSVILALATIQIGAKGVTKTQISNAISQGASDVDIFKYYSSLSENVLHSRHGAKMRIANGLFVDGKKFVVRKKYEKVIIEKFASKVRSLRFWKKEETNQRIDAFVSHGTAGRIKHINTSSSIKGVLQVEYMHIFNEKRYYTENENMQLLSLRYKDTSYALNIFLPKKRNGFDALRSQLSGSLIQRSFSQLQSTYMTISLPKIKIETEFKLKSALRALGISELFSDKCDLSGITKTSQLKISSTAHKAIIEVAEDGTGEGESNSNYLPAVAPTGPHRAIEFIADHPFIFVLSKDLNPLFIGHAFLNAETDFGLNMLRQSPITEQLVISPISIIFALAMVQAGARGKTRTQINQVISSGATDEEIINYYSSLSKDIPISNEEVETRMANAFFLNKEFSIEKQYADAISGNYSAKVEAPRLSERKTNGPEN</sequence>
<dbReference type="Gene3D" id="3.30.497.10">
    <property type="entry name" value="Antithrombin, subunit I, domain 2"/>
    <property type="match status" value="2"/>
</dbReference>
<gene>
    <name evidence="4" type="primary">Necator_chrV.g20514</name>
    <name evidence="4" type="ORF">RB195_015721</name>
</gene>
<proteinExistence type="inferred from homology"/>
<dbReference type="EMBL" id="JAVFWL010000005">
    <property type="protein sequence ID" value="KAK6758076.1"/>
    <property type="molecule type" value="Genomic_DNA"/>
</dbReference>
<dbReference type="InterPro" id="IPR042178">
    <property type="entry name" value="Serpin_sf_1"/>
</dbReference>
<evidence type="ECO:0000313" key="4">
    <source>
        <dbReference type="EMBL" id="KAK6758076.1"/>
    </source>
</evidence>
<feature type="domain" description="Serpin" evidence="3">
    <location>
        <begin position="23"/>
        <end position="345"/>
    </location>
</feature>
<dbReference type="PANTHER" id="PTHR11461:SF211">
    <property type="entry name" value="GH10112P-RELATED"/>
    <property type="match status" value="1"/>
</dbReference>
<evidence type="ECO:0000313" key="5">
    <source>
        <dbReference type="Proteomes" id="UP001303046"/>
    </source>
</evidence>
<comment type="similarity">
    <text evidence="1 2">Belongs to the serpin family.</text>
</comment>
<reference evidence="4 5" key="1">
    <citation type="submission" date="2023-08" db="EMBL/GenBank/DDBJ databases">
        <title>A Necator americanus chromosomal reference genome.</title>
        <authorList>
            <person name="Ilik V."/>
            <person name="Petrzelkova K.J."/>
            <person name="Pardy F."/>
            <person name="Fuh T."/>
            <person name="Niatou-Singa F.S."/>
            <person name="Gouil Q."/>
            <person name="Baker L."/>
            <person name="Ritchie M.E."/>
            <person name="Jex A.R."/>
            <person name="Gazzola D."/>
            <person name="Li H."/>
            <person name="Toshio Fujiwara R."/>
            <person name="Zhan B."/>
            <person name="Aroian R.V."/>
            <person name="Pafco B."/>
            <person name="Schwarz E.M."/>
        </authorList>
    </citation>
    <scope>NUCLEOTIDE SEQUENCE [LARGE SCALE GENOMIC DNA]</scope>
    <source>
        <strain evidence="4 5">Aroian</strain>
        <tissue evidence="4">Whole animal</tissue>
    </source>
</reference>
<evidence type="ECO:0000259" key="3">
    <source>
        <dbReference type="SMART" id="SM00093"/>
    </source>
</evidence>
<dbReference type="Pfam" id="PF00079">
    <property type="entry name" value="Serpin"/>
    <property type="match status" value="3"/>
</dbReference>
<dbReference type="InterPro" id="IPR036186">
    <property type="entry name" value="Serpin_sf"/>
</dbReference>
<evidence type="ECO:0000256" key="1">
    <source>
        <dbReference type="ARBA" id="ARBA00009500"/>
    </source>
</evidence>
<dbReference type="PANTHER" id="PTHR11461">
    <property type="entry name" value="SERINE PROTEASE INHIBITOR, SERPIN"/>
    <property type="match status" value="1"/>
</dbReference>
<evidence type="ECO:0000256" key="2">
    <source>
        <dbReference type="RuleBase" id="RU000411"/>
    </source>
</evidence>